<evidence type="ECO:0000256" key="6">
    <source>
        <dbReference type="ARBA" id="ARBA00023163"/>
    </source>
</evidence>
<proteinExistence type="predicted"/>
<dbReference type="InterPro" id="IPR007219">
    <property type="entry name" value="XnlR_reg_dom"/>
</dbReference>
<dbReference type="EMBL" id="CP069104">
    <property type="protein sequence ID" value="QSS53333.1"/>
    <property type="molecule type" value="Genomic_DNA"/>
</dbReference>
<gene>
    <name evidence="10" type="ORF">I7I53_00561</name>
</gene>
<evidence type="ECO:0000313" key="11">
    <source>
        <dbReference type="Proteomes" id="UP000663419"/>
    </source>
</evidence>
<evidence type="ECO:0000256" key="7">
    <source>
        <dbReference type="ARBA" id="ARBA00023242"/>
    </source>
</evidence>
<dbReference type="GO" id="GO:0005634">
    <property type="term" value="C:nucleus"/>
    <property type="evidence" value="ECO:0007669"/>
    <property type="project" value="UniProtKB-SubCell"/>
</dbReference>
<feature type="compositionally biased region" description="Basic and acidic residues" evidence="8">
    <location>
        <begin position="698"/>
        <end position="708"/>
    </location>
</feature>
<dbReference type="PROSITE" id="PS00463">
    <property type="entry name" value="ZN2_CY6_FUNGAL_1"/>
    <property type="match status" value="1"/>
</dbReference>
<feature type="compositionally biased region" description="Pro residues" evidence="8">
    <location>
        <begin position="49"/>
        <end position="65"/>
    </location>
</feature>
<dbReference type="Pfam" id="PF00172">
    <property type="entry name" value="Zn_clus"/>
    <property type="match status" value="1"/>
</dbReference>
<feature type="region of interest" description="Disordered" evidence="8">
    <location>
        <begin position="678"/>
        <end position="738"/>
    </location>
</feature>
<organism evidence="10 11">
    <name type="scientific">Ajellomyces capsulatus (strain H88)</name>
    <name type="common">Darling's disease fungus</name>
    <name type="synonym">Histoplasma capsulatum</name>
    <dbReference type="NCBI Taxonomy" id="544711"/>
    <lineage>
        <taxon>Eukaryota</taxon>
        <taxon>Fungi</taxon>
        <taxon>Dikarya</taxon>
        <taxon>Ascomycota</taxon>
        <taxon>Pezizomycotina</taxon>
        <taxon>Eurotiomycetes</taxon>
        <taxon>Eurotiomycetidae</taxon>
        <taxon>Onygenales</taxon>
        <taxon>Ajellomycetaceae</taxon>
        <taxon>Histoplasma</taxon>
    </lineage>
</organism>
<sequence length="762" mass="86071">MEPSDLYFPVYAPLMSGVDSAMMQGRDENLKCEAGAATRPQPPVQQVQPTPPPPASSPPFGPQPFQPNVVQRPWPGIQPRSRLHLQGSPETETIQTVGKPGTVLTLACLNCRAKKIKCQPEDGGCKKCKKLGIPCPGPEVDERKRPSSKRYIRELHNRIEDLEKALRESEFHRSIQAREIMTLYELNQFPSYLPSPLIRTYPENIIACLCDGRYHLDGRVKYGGPTSSLHLTVKEHEEGEPWSTLSAWGARATGPPFGCRLEVDVDTQNYLLDLYWRYQHTELQVFHQGAFMRDMAAGKTGFYSKTLLYCIMACAARISPRPEIRVLVLPSDRVHRGKEPSHPGDHQCLFAEASRLLEEERENPGVTTIQSLLLLSVIYCAFSNDMAGLALTNTACRLAIEMGLHRDCSNERIPQIDMEARQITFWGCFVFDRLWGLYLGRSFFLTLDENVTVPRLSKENASLPLHSLLAGSWASLLELVGLVCESLNRNQCTMAEINILGDQLHHWYSRLDPQLYYRKDGLPSVAVMHMQYCAAIIILYRPLAGFGKVDTRKIETADKFRNICVLHAIKIAHFLADYRGFHNNATTLSGIALHIIEMACTVLISDIAERIKTTDVTNEYTYLAICVQTLLELEQTYLVAQKVRKILKKIIDICNLDLNRLKQVLAYLDARYQTSPGFSAETNVGPSSRLSSANLARPDYRDSTDTRLHGHQNLSTEPHDPPPQNLHVPSPSVPDAPYHEFTEQDIFHTYELPLDQTRHFEQ</sequence>
<evidence type="ECO:0000256" key="1">
    <source>
        <dbReference type="ARBA" id="ARBA00004123"/>
    </source>
</evidence>
<evidence type="ECO:0000256" key="4">
    <source>
        <dbReference type="ARBA" id="ARBA00023015"/>
    </source>
</evidence>
<dbReference type="GO" id="GO:0003677">
    <property type="term" value="F:DNA binding"/>
    <property type="evidence" value="ECO:0007669"/>
    <property type="project" value="UniProtKB-KW"/>
</dbReference>
<dbReference type="GO" id="GO:0006351">
    <property type="term" value="P:DNA-templated transcription"/>
    <property type="evidence" value="ECO:0007669"/>
    <property type="project" value="InterPro"/>
</dbReference>
<evidence type="ECO:0000256" key="2">
    <source>
        <dbReference type="ARBA" id="ARBA00022723"/>
    </source>
</evidence>
<keyword evidence="2" id="KW-0479">Metal-binding</keyword>
<dbReference type="InterPro" id="IPR051615">
    <property type="entry name" value="Transcr_Regulatory_Elem"/>
</dbReference>
<dbReference type="Proteomes" id="UP000663419">
    <property type="component" value="Chromosome 3"/>
</dbReference>
<dbReference type="InterPro" id="IPR001138">
    <property type="entry name" value="Zn2Cys6_DnaBD"/>
</dbReference>
<dbReference type="SUPFAM" id="SSF57701">
    <property type="entry name" value="Zn2/Cys6 DNA-binding domain"/>
    <property type="match status" value="1"/>
</dbReference>
<feature type="domain" description="Zn(2)-C6 fungal-type" evidence="9">
    <location>
        <begin position="107"/>
        <end position="135"/>
    </location>
</feature>
<feature type="compositionally biased region" description="Polar residues" evidence="8">
    <location>
        <begin position="678"/>
        <end position="694"/>
    </location>
</feature>
<dbReference type="PANTHER" id="PTHR31313:SF81">
    <property type="entry name" value="TY1 ENHANCER ACTIVATOR"/>
    <property type="match status" value="1"/>
</dbReference>
<dbReference type="SMART" id="SM00066">
    <property type="entry name" value="GAL4"/>
    <property type="match status" value="1"/>
</dbReference>
<dbReference type="SMART" id="SM00906">
    <property type="entry name" value="Fungal_trans"/>
    <property type="match status" value="1"/>
</dbReference>
<accession>A0A8A1LL11</accession>
<dbReference type="GO" id="GO:0000981">
    <property type="term" value="F:DNA-binding transcription factor activity, RNA polymerase II-specific"/>
    <property type="evidence" value="ECO:0007669"/>
    <property type="project" value="InterPro"/>
</dbReference>
<evidence type="ECO:0000313" key="10">
    <source>
        <dbReference type="EMBL" id="QSS53333.1"/>
    </source>
</evidence>
<comment type="subcellular location">
    <subcellularLocation>
        <location evidence="1">Nucleus</location>
    </subcellularLocation>
</comment>
<protein>
    <submittedName>
        <fullName evidence="10">Pathway-specific nitrogen regulator NirA</fullName>
    </submittedName>
</protein>
<evidence type="ECO:0000256" key="3">
    <source>
        <dbReference type="ARBA" id="ARBA00022833"/>
    </source>
</evidence>
<dbReference type="PANTHER" id="PTHR31313">
    <property type="entry name" value="TY1 ENHANCER ACTIVATOR"/>
    <property type="match status" value="1"/>
</dbReference>
<dbReference type="AlphaFoldDB" id="A0A8A1LL11"/>
<keyword evidence="5" id="KW-0238">DNA-binding</keyword>
<dbReference type="GO" id="GO:0008270">
    <property type="term" value="F:zinc ion binding"/>
    <property type="evidence" value="ECO:0007669"/>
    <property type="project" value="InterPro"/>
</dbReference>
<keyword evidence="6" id="KW-0804">Transcription</keyword>
<reference evidence="10" key="1">
    <citation type="submission" date="2021-01" db="EMBL/GenBank/DDBJ databases">
        <title>Chromosome-level genome assembly of a human fungal pathogen reveals clustering of transcriptionally co-regulated genes.</title>
        <authorList>
            <person name="Voorhies M."/>
            <person name="Cohen S."/>
            <person name="Shea T.P."/>
            <person name="Petrus S."/>
            <person name="Munoz J.F."/>
            <person name="Poplawski S."/>
            <person name="Goldman W.E."/>
            <person name="Michael T."/>
            <person name="Cuomo C.A."/>
            <person name="Sil A."/>
            <person name="Beyhan S."/>
        </authorList>
    </citation>
    <scope>NUCLEOTIDE SEQUENCE</scope>
    <source>
        <strain evidence="10">H88</strain>
    </source>
</reference>
<dbReference type="Gene3D" id="4.10.240.10">
    <property type="entry name" value="Zn(2)-C6 fungal-type DNA-binding domain"/>
    <property type="match status" value="1"/>
</dbReference>
<keyword evidence="3" id="KW-0862">Zinc</keyword>
<feature type="region of interest" description="Disordered" evidence="8">
    <location>
        <begin position="29"/>
        <end position="83"/>
    </location>
</feature>
<dbReference type="Pfam" id="PF04082">
    <property type="entry name" value="Fungal_trans"/>
    <property type="match status" value="1"/>
</dbReference>
<dbReference type="VEuPathDB" id="FungiDB:I7I53_00561"/>
<dbReference type="CDD" id="cd12148">
    <property type="entry name" value="fungal_TF_MHR"/>
    <property type="match status" value="1"/>
</dbReference>
<evidence type="ECO:0000256" key="5">
    <source>
        <dbReference type="ARBA" id="ARBA00023125"/>
    </source>
</evidence>
<evidence type="ECO:0000259" key="9">
    <source>
        <dbReference type="PROSITE" id="PS50048"/>
    </source>
</evidence>
<name>A0A8A1LL11_AJEC8</name>
<dbReference type="PROSITE" id="PS50048">
    <property type="entry name" value="ZN2_CY6_FUNGAL_2"/>
    <property type="match status" value="1"/>
</dbReference>
<evidence type="ECO:0000256" key="8">
    <source>
        <dbReference type="SAM" id="MobiDB-lite"/>
    </source>
</evidence>
<dbReference type="InterPro" id="IPR036864">
    <property type="entry name" value="Zn2-C6_fun-type_DNA-bd_sf"/>
</dbReference>
<keyword evidence="4" id="KW-0805">Transcription regulation</keyword>
<dbReference type="CDD" id="cd00067">
    <property type="entry name" value="GAL4"/>
    <property type="match status" value="1"/>
</dbReference>
<keyword evidence="7" id="KW-0539">Nucleus</keyword>